<dbReference type="InterPro" id="IPR004360">
    <property type="entry name" value="Glyas_Fos-R_dOase_dom"/>
</dbReference>
<dbReference type="SUPFAM" id="SSF54593">
    <property type="entry name" value="Glyoxalase/Bleomycin resistance protein/Dihydroxybiphenyl dioxygenase"/>
    <property type="match status" value="1"/>
</dbReference>
<dbReference type="PANTHER" id="PTHR36437">
    <property type="entry name" value="GLYOXALASE/BLEOMYCIN RESISTANCE PROTEIN/DIOXYGENASE"/>
    <property type="match status" value="1"/>
</dbReference>
<proteinExistence type="predicted"/>
<evidence type="ECO:0000313" key="3">
    <source>
        <dbReference type="Proteomes" id="UP000622687"/>
    </source>
</evidence>
<dbReference type="RefSeq" id="WP_211142749.1">
    <property type="nucleotide sequence ID" value="NZ_JAEEGB010000013.1"/>
</dbReference>
<reference evidence="2" key="1">
    <citation type="submission" date="2020-12" db="EMBL/GenBank/DDBJ databases">
        <title>Clostridium thailandense sp. nov., a novel acetogenic bacterium isolated from peat land soil in Thailand.</title>
        <authorList>
            <person name="Chaikitkaew S."/>
            <person name="Birkeland N.K."/>
        </authorList>
    </citation>
    <scope>NUCLEOTIDE SEQUENCE</scope>
    <source>
        <strain evidence="2">DSM 17425</strain>
    </source>
</reference>
<dbReference type="Pfam" id="PF00903">
    <property type="entry name" value="Glyoxalase"/>
    <property type="match status" value="1"/>
</dbReference>
<accession>A0A934M6R5</accession>
<protein>
    <submittedName>
        <fullName evidence="2">VOC family protein</fullName>
    </submittedName>
</protein>
<dbReference type="PANTHER" id="PTHR36437:SF2">
    <property type="entry name" value="GLYOXALASE_BLEOMYCIN RESISTANCE PROTEIN_DIOXYGENASE"/>
    <property type="match status" value="1"/>
</dbReference>
<dbReference type="InterPro" id="IPR029068">
    <property type="entry name" value="Glyas_Bleomycin-R_OHBP_Dase"/>
</dbReference>
<dbReference type="EMBL" id="JAEEGB010000013">
    <property type="protein sequence ID" value="MBI6873286.1"/>
    <property type="molecule type" value="Genomic_DNA"/>
</dbReference>
<gene>
    <name evidence="2" type="ORF">I6U51_11300</name>
</gene>
<dbReference type="Gene3D" id="3.10.180.10">
    <property type="entry name" value="2,3-Dihydroxybiphenyl 1,2-Dioxygenase, domain 1"/>
    <property type="match status" value="1"/>
</dbReference>
<name>A0A934M6R5_9CLOT</name>
<evidence type="ECO:0000259" key="1">
    <source>
        <dbReference type="PROSITE" id="PS51819"/>
    </source>
</evidence>
<dbReference type="AlphaFoldDB" id="A0A934M6R5"/>
<keyword evidence="3" id="KW-1185">Reference proteome</keyword>
<comment type="caution">
    <text evidence="2">The sequence shown here is derived from an EMBL/GenBank/DDBJ whole genome shotgun (WGS) entry which is preliminary data.</text>
</comment>
<dbReference type="PROSITE" id="PS51819">
    <property type="entry name" value="VOC"/>
    <property type="match status" value="1"/>
</dbReference>
<dbReference type="Proteomes" id="UP000622687">
    <property type="component" value="Unassembled WGS sequence"/>
</dbReference>
<feature type="domain" description="VOC" evidence="1">
    <location>
        <begin position="2"/>
        <end position="125"/>
    </location>
</feature>
<dbReference type="InterPro" id="IPR037523">
    <property type="entry name" value="VOC_core"/>
</dbReference>
<organism evidence="2 3">
    <name type="scientific">Clostridium aciditolerans</name>
    <dbReference type="NCBI Taxonomy" id="339861"/>
    <lineage>
        <taxon>Bacteria</taxon>
        <taxon>Bacillati</taxon>
        <taxon>Bacillota</taxon>
        <taxon>Clostridia</taxon>
        <taxon>Eubacteriales</taxon>
        <taxon>Clostridiaceae</taxon>
        <taxon>Clostridium</taxon>
    </lineage>
</organism>
<sequence length="128" mass="14199">MKIELASVFVDDTNKALKFYTEVLGFVKKVHIPEVNWVTVTSSDEPEGTQLLLEPNDNPVSETYQKGIFAQGIPATSFAVEDVEKEYERLVKLGVEFTIKPTKSVGAIIAVFNDTCGNLIQIHQVLVD</sequence>
<evidence type="ECO:0000313" key="2">
    <source>
        <dbReference type="EMBL" id="MBI6873286.1"/>
    </source>
</evidence>